<proteinExistence type="predicted"/>
<keyword evidence="3" id="KW-1185">Reference proteome</keyword>
<reference evidence="1 3" key="2">
    <citation type="journal article" date="2011" name="PLoS Biol.">
        <title>Modernizing reference genome assemblies.</title>
        <authorList>
            <person name="Church D.M."/>
            <person name="Schneider V.A."/>
            <person name="Graves T."/>
            <person name="Auger K."/>
            <person name="Cunningham F."/>
            <person name="Bouk N."/>
            <person name="Chen H.C."/>
            <person name="Agarwala R."/>
            <person name="McLaren W.M."/>
            <person name="Ritchie G.R."/>
            <person name="Albracht D."/>
            <person name="Kremitzki M."/>
            <person name="Rock S."/>
            <person name="Kotkiewicz H."/>
            <person name="Kremitzki C."/>
            <person name="Wollam A."/>
            <person name="Trani L."/>
            <person name="Fulton L."/>
            <person name="Fulton R."/>
            <person name="Matthews L."/>
            <person name="Whitehead S."/>
            <person name="Chow W."/>
            <person name="Torrance J."/>
            <person name="Dunn M."/>
            <person name="Harden G."/>
            <person name="Threadgold G."/>
            <person name="Wood J."/>
            <person name="Collins J."/>
            <person name="Heath P."/>
            <person name="Griffiths G."/>
            <person name="Pelan S."/>
            <person name="Grafham D."/>
            <person name="Eichler E.E."/>
            <person name="Weinstock G."/>
            <person name="Mardis E.R."/>
            <person name="Wilson R.K."/>
            <person name="Howe K."/>
            <person name="Flicek P."/>
            <person name="Hubbard T."/>
        </authorList>
    </citation>
    <scope>NUCLEOTIDE SEQUENCE [LARGE SCALE GENOMIC DNA]</scope>
    <source>
        <strain evidence="1 3">C57BL/6J</strain>
    </source>
</reference>
<dbReference type="ExpressionAtlas" id="D6RJ57">
    <property type="expression patterns" value="baseline and differential"/>
</dbReference>
<reference evidence="1" key="4">
    <citation type="submission" date="2025-09" db="UniProtKB">
        <authorList>
            <consortium name="Ensembl"/>
        </authorList>
    </citation>
    <scope>IDENTIFICATION</scope>
    <source>
        <strain evidence="1">C57BL/6J</strain>
    </source>
</reference>
<evidence type="ECO:0000313" key="2">
    <source>
        <dbReference type="MGI" id="MGI:1917226"/>
    </source>
</evidence>
<reference evidence="1 3" key="1">
    <citation type="journal article" date="2009" name="PLoS Biol.">
        <title>Lineage-specific biology revealed by a finished genome assembly of the mouse.</title>
        <authorList>
            <consortium name="Mouse Genome Sequencing Consortium"/>
            <person name="Church D.M."/>
            <person name="Goodstadt L."/>
            <person name="Hillier L.W."/>
            <person name="Zody M.C."/>
            <person name="Goldstein S."/>
            <person name="She X."/>
            <person name="Bult C.J."/>
            <person name="Agarwala R."/>
            <person name="Cherry J.L."/>
            <person name="DiCuccio M."/>
            <person name="Hlavina W."/>
            <person name="Kapustin Y."/>
            <person name="Meric P."/>
            <person name="Maglott D."/>
            <person name="Birtle Z."/>
            <person name="Marques A.C."/>
            <person name="Graves T."/>
            <person name="Zhou S."/>
            <person name="Teague B."/>
            <person name="Potamousis K."/>
            <person name="Churas C."/>
            <person name="Place M."/>
            <person name="Herschleb J."/>
            <person name="Runnheim R."/>
            <person name="Forrest D."/>
            <person name="Amos-Landgraf J."/>
            <person name="Schwartz D.C."/>
            <person name="Cheng Z."/>
            <person name="Lindblad-Toh K."/>
            <person name="Eichler E.E."/>
            <person name="Ponting C.P."/>
        </authorList>
    </citation>
    <scope>NUCLEOTIDE SEQUENCE [LARGE SCALE GENOMIC DNA]</scope>
    <source>
        <strain evidence="1 3">C57BL/6J</strain>
    </source>
</reference>
<dbReference type="Antibodypedia" id="24645">
    <property type="antibodies" value="263 antibodies from 26 providers"/>
</dbReference>
<gene>
    <name evidence="1 2" type="primary">Galk2</name>
</gene>
<evidence type="ECO:0000313" key="3">
    <source>
        <dbReference type="Proteomes" id="UP000000589"/>
    </source>
</evidence>
<protein>
    <submittedName>
        <fullName evidence="1">Galactokinase 2</fullName>
    </submittedName>
</protein>
<dbReference type="VEuPathDB" id="HostDB:ENSMUSG00000027207"/>
<dbReference type="HOGENOM" id="CLU_3359486_0_0_1"/>
<accession>D6RJ57</accession>
<dbReference type="GeneTree" id="ENSGT00950000183187"/>
<dbReference type="AlphaFoldDB" id="D6RJ57"/>
<dbReference type="AGR" id="MGI:1917226"/>
<organism evidence="1 3">
    <name type="scientific">Mus musculus</name>
    <name type="common">Mouse</name>
    <dbReference type="NCBI Taxonomy" id="10090"/>
    <lineage>
        <taxon>Eukaryota</taxon>
        <taxon>Metazoa</taxon>
        <taxon>Chordata</taxon>
        <taxon>Craniata</taxon>
        <taxon>Vertebrata</taxon>
        <taxon>Euteleostomi</taxon>
        <taxon>Mammalia</taxon>
        <taxon>Eutheria</taxon>
        <taxon>Euarchontoglires</taxon>
        <taxon>Glires</taxon>
        <taxon>Rodentia</taxon>
        <taxon>Myomorpha</taxon>
        <taxon>Muroidea</taxon>
        <taxon>Muridae</taxon>
        <taxon>Murinae</taxon>
        <taxon>Mus</taxon>
        <taxon>Mus</taxon>
    </lineage>
</organism>
<dbReference type="Ensembl" id="ENSMUST00000131643.8">
    <property type="protein sequence ID" value="ENSMUSP00000121752.2"/>
    <property type="gene ID" value="ENSMUSG00000027207.16"/>
</dbReference>
<evidence type="ECO:0000313" key="1">
    <source>
        <dbReference type="Ensembl" id="ENSMUSP00000121752.2"/>
    </source>
</evidence>
<dbReference type="Proteomes" id="UP000000589">
    <property type="component" value="Chromosome 2"/>
</dbReference>
<sequence>MAAEDPATRRVQVAEHPSPLVCCVYICLGVDPFPGL</sequence>
<dbReference type="MGI" id="MGI:1917226">
    <property type="gene designation" value="Galk2"/>
</dbReference>
<dbReference type="Bgee" id="ENSMUSG00000027207">
    <property type="expression patterns" value="Expressed in right kidney and 256 other cell types or tissues"/>
</dbReference>
<name>D6RJ57_MOUSE</name>
<reference evidence="1" key="3">
    <citation type="submission" date="2025-08" db="UniProtKB">
        <authorList>
            <consortium name="Ensembl"/>
        </authorList>
    </citation>
    <scope>IDENTIFICATION</scope>
    <source>
        <strain evidence="1">C57BL/6J</strain>
    </source>
</reference>